<evidence type="ECO:0000259" key="2">
    <source>
        <dbReference type="PROSITE" id="PS50093"/>
    </source>
</evidence>
<dbReference type="Proteomes" id="UP000177111">
    <property type="component" value="Unassembled WGS sequence"/>
</dbReference>
<dbReference type="PROSITE" id="PS50853">
    <property type="entry name" value="FN3"/>
    <property type="match status" value="1"/>
</dbReference>
<dbReference type="InterPro" id="IPR013783">
    <property type="entry name" value="Ig-like_fold"/>
</dbReference>
<feature type="region of interest" description="Disordered" evidence="1">
    <location>
        <begin position="702"/>
        <end position="721"/>
    </location>
</feature>
<organism evidence="4 5">
    <name type="scientific">Candidatus Yanofskybacteria bacterium RIFCSPLOWO2_02_FULL_44_18</name>
    <dbReference type="NCBI Taxonomy" id="1802705"/>
    <lineage>
        <taxon>Bacteria</taxon>
        <taxon>Candidatus Yanofskyibacteriota</taxon>
    </lineage>
</organism>
<dbReference type="AlphaFoldDB" id="A0A1F8H0H6"/>
<dbReference type="SUPFAM" id="SSF49299">
    <property type="entry name" value="PKD domain"/>
    <property type="match status" value="1"/>
</dbReference>
<protein>
    <recommendedName>
        <fullName evidence="6">PKD domain-containing protein</fullName>
    </recommendedName>
</protein>
<evidence type="ECO:0000313" key="5">
    <source>
        <dbReference type="Proteomes" id="UP000177111"/>
    </source>
</evidence>
<comment type="caution">
    <text evidence="4">The sequence shown here is derived from an EMBL/GenBank/DDBJ whole genome shotgun (WGS) entry which is preliminary data.</text>
</comment>
<dbReference type="SUPFAM" id="SSF49265">
    <property type="entry name" value="Fibronectin type III"/>
    <property type="match status" value="1"/>
</dbReference>
<feature type="domain" description="PKD" evidence="2">
    <location>
        <begin position="894"/>
        <end position="949"/>
    </location>
</feature>
<dbReference type="SMART" id="SM00089">
    <property type="entry name" value="PKD"/>
    <property type="match status" value="1"/>
</dbReference>
<feature type="region of interest" description="Disordered" evidence="1">
    <location>
        <begin position="281"/>
        <end position="307"/>
    </location>
</feature>
<dbReference type="PROSITE" id="PS50093">
    <property type="entry name" value="PKD"/>
    <property type="match status" value="1"/>
</dbReference>
<accession>A0A1F8H0H6</accession>
<dbReference type="InterPro" id="IPR000601">
    <property type="entry name" value="PKD_dom"/>
</dbReference>
<sequence length="961" mass="99878">MTITGKVKGGYKEEFCTVEQDSQQIFEFALTSLGYEILGTSLSGNPIITVISPEGQDGQCFVVGNGGEIEWQYNIGPTDINISSLAAGDYILRITAVNENSSSSQKNVSFTVNRPAPTCTDPGAANYGGALPCTYTGTIMVTSRDQNGNPLDTNWNITGQENINGTGADVPYPNKPTGSYNISPAVLSGYTGPTITNGQMQTLTANGTITFNLVYTINGYGNSCNSSPNVCGQTNTGTIDGNGNCTASPPPDSQCPAPTADITADNGSVAHNGETTIRWTSQNTSSCTVTNNRNSTTWSGTSGNNLSGKLKSNESPYIWTASCTGTNGSQVSDSVTVTVGAEPTPVNGVCSSPQLHYSCSAGNLGDNAEYSDSYQWWCNGINGGSNAFCVENKSMPPTVDISAASTNIPYNTSTTITWTSANTASCTVTPNNWTGTSGSQNTGNLTSNRTYTATCTGANGSQVSDSVTVTVNMPAVPTVGLTCNGNSGSCSIAYNSSANLAWTPSGSYISSCTASGNWSGSKSTSGGSESTGNLSSSKTYSIYCSNPGGDGPTTSVTVNVGAGPSMNYLRCNGVNTPGTCNISYNGTAAITWSSSNTTICSLVATNAATGATISDDAVSPSGSRNDGSITANRNYSIECWDANTGVHAPALSLPLRVVVNGPSVDIKARQHGSGGYSNGPISVAWNSTVDLDWTSSSATSCTASGDWSGSQSTGGNTQTSPLTQVKQYSYTLTCTGNGSAMDTVLVNINGPNPDDPGEVSVLHPTAAGLSDYCYTGPGAYVSWTYSDPSGSPQSAYEIEIDDSGSFGNPEVDSGKVTSTGTSYSSGAGYLAFGTTYKARVRVWNGYDQVSGWAVSSSFKTPNFAYPDVDFSWTPVPPQVKKIAQFNDLTVFYDGNPNGWLWSWVFGDGGNSSSQNPTHTYLTPGSYQVTLTATDNANQVCSETKIVNVQRQIPKWLEIAPR</sequence>
<feature type="region of interest" description="Disordered" evidence="1">
    <location>
        <begin position="242"/>
        <end position="267"/>
    </location>
</feature>
<dbReference type="InterPro" id="IPR036116">
    <property type="entry name" value="FN3_sf"/>
</dbReference>
<dbReference type="Gene3D" id="2.60.40.10">
    <property type="entry name" value="Immunoglobulins"/>
    <property type="match status" value="2"/>
</dbReference>
<evidence type="ECO:0000259" key="3">
    <source>
        <dbReference type="PROSITE" id="PS50853"/>
    </source>
</evidence>
<feature type="compositionally biased region" description="Polar residues" evidence="1">
    <location>
        <begin position="705"/>
        <end position="721"/>
    </location>
</feature>
<reference evidence="4 5" key="1">
    <citation type="journal article" date="2016" name="Nat. Commun.">
        <title>Thousands of microbial genomes shed light on interconnected biogeochemical processes in an aquifer system.</title>
        <authorList>
            <person name="Anantharaman K."/>
            <person name="Brown C.T."/>
            <person name="Hug L.A."/>
            <person name="Sharon I."/>
            <person name="Castelle C.J."/>
            <person name="Probst A.J."/>
            <person name="Thomas B.C."/>
            <person name="Singh A."/>
            <person name="Wilkins M.J."/>
            <person name="Karaoz U."/>
            <person name="Brodie E.L."/>
            <person name="Williams K.H."/>
            <person name="Hubbard S.S."/>
            <person name="Banfield J.F."/>
        </authorList>
    </citation>
    <scope>NUCLEOTIDE SEQUENCE [LARGE SCALE GENOMIC DNA]</scope>
</reference>
<dbReference type="InterPro" id="IPR035986">
    <property type="entry name" value="PKD_dom_sf"/>
</dbReference>
<feature type="domain" description="Fibronectin type-III" evidence="3">
    <location>
        <begin position="763"/>
        <end position="863"/>
    </location>
</feature>
<proteinExistence type="predicted"/>
<dbReference type="Pfam" id="PF25788">
    <property type="entry name" value="Ig_Rha78A_N"/>
    <property type="match status" value="1"/>
</dbReference>
<name>A0A1F8H0H6_9BACT</name>
<dbReference type="CDD" id="cd00146">
    <property type="entry name" value="PKD"/>
    <property type="match status" value="1"/>
</dbReference>
<evidence type="ECO:0000313" key="4">
    <source>
        <dbReference type="EMBL" id="OGN31172.1"/>
    </source>
</evidence>
<dbReference type="Pfam" id="PF18911">
    <property type="entry name" value="PKD_4"/>
    <property type="match status" value="1"/>
</dbReference>
<evidence type="ECO:0000256" key="1">
    <source>
        <dbReference type="SAM" id="MobiDB-lite"/>
    </source>
</evidence>
<dbReference type="EMBL" id="MGKT01000006">
    <property type="protein sequence ID" value="OGN31172.1"/>
    <property type="molecule type" value="Genomic_DNA"/>
</dbReference>
<gene>
    <name evidence="4" type="ORF">A3I96_02685</name>
</gene>
<evidence type="ECO:0008006" key="6">
    <source>
        <dbReference type="Google" id="ProtNLM"/>
    </source>
</evidence>
<dbReference type="InterPro" id="IPR022409">
    <property type="entry name" value="PKD/Chitinase_dom"/>
</dbReference>
<dbReference type="InterPro" id="IPR003961">
    <property type="entry name" value="FN3_dom"/>
</dbReference>